<evidence type="ECO:0000259" key="6">
    <source>
        <dbReference type="PROSITE" id="PS51007"/>
    </source>
</evidence>
<dbReference type="GO" id="GO:0004130">
    <property type="term" value="F:cytochrome-c peroxidase activity"/>
    <property type="evidence" value="ECO:0007669"/>
    <property type="project" value="TreeGrafter"/>
</dbReference>
<dbReference type="GO" id="GO:0046872">
    <property type="term" value="F:metal ion binding"/>
    <property type="evidence" value="ECO:0007669"/>
    <property type="project" value="UniProtKB-KW"/>
</dbReference>
<evidence type="ECO:0000256" key="5">
    <source>
        <dbReference type="SAM" id="SignalP"/>
    </source>
</evidence>
<feature type="signal peptide" evidence="5">
    <location>
        <begin position="1"/>
        <end position="18"/>
    </location>
</feature>
<proteinExistence type="predicted"/>
<dbReference type="InterPro" id="IPR051395">
    <property type="entry name" value="Cytochrome_c_Peroxidase/MauG"/>
</dbReference>
<dbReference type="PROSITE" id="PS51007">
    <property type="entry name" value="CYTC"/>
    <property type="match status" value="1"/>
</dbReference>
<dbReference type="Pfam" id="PF06537">
    <property type="entry name" value="DHOR"/>
    <property type="match status" value="1"/>
</dbReference>
<keyword evidence="3 4" id="KW-0408">Iron</keyword>
<evidence type="ECO:0000256" key="3">
    <source>
        <dbReference type="ARBA" id="ARBA00023004"/>
    </source>
</evidence>
<gene>
    <name evidence="7" type="ORF">SAMN04488038_10876</name>
</gene>
<dbReference type="STRING" id="489703.SAMN04488038_10876"/>
<keyword evidence="5" id="KW-0732">Signal</keyword>
<feature type="domain" description="Cytochrome c" evidence="6">
    <location>
        <begin position="302"/>
        <end position="434"/>
    </location>
</feature>
<dbReference type="PIRSF" id="PIRSF028099">
    <property type="entry name" value="DUF1111"/>
    <property type="match status" value="1"/>
</dbReference>
<dbReference type="Proteomes" id="UP000199233">
    <property type="component" value="Unassembled WGS sequence"/>
</dbReference>
<dbReference type="InterPro" id="IPR036909">
    <property type="entry name" value="Cyt_c-like_dom_sf"/>
</dbReference>
<dbReference type="SUPFAM" id="SSF46626">
    <property type="entry name" value="Cytochrome c"/>
    <property type="match status" value="1"/>
</dbReference>
<sequence>MPRFCLLLLLLCAQRVLAAEDREAFNHPLPDLSAGQQVQFFEGRTLMHQSWIVAPSQDTQHDGLGPLYNQLACSSCHPKNGRGRTPDRRDERLQSALLRLSLPGPAGAAPRPHPAYGEQLNEQGIPGVPGEGSVFIDWQMQSLSLDDGQRLTLRRPRLRIVALAYGPLQGALTSLRVGPTLIGMGLLDAVSDETLHAMAAEPKPDGVRGRVNQLRGEDGQLRLGRFGLKANAPNLRQQIANAMLGDLGISSSLHPQQNCRPAQRACRAAPTGGEPELSEAQLDALTRYLALLQVPPARAATPATRHGAQLFMRLGCALCHRPQLRSGAQALAPQLAGQDFAPYSDLLLHDMGESLADHRPDYEAGGRDWRTAPLWGIGRIKAINEHSQFLHDGRARDLQEAILWHGGEAQTAQRRYRALSAQDREALLDFLRSL</sequence>
<dbReference type="InterPro" id="IPR009056">
    <property type="entry name" value="Cyt_c-like_dom"/>
</dbReference>
<name>A0A1H9H935_9GAMM</name>
<organism evidence="7 8">
    <name type="scientific">Solimonas aquatica</name>
    <dbReference type="NCBI Taxonomy" id="489703"/>
    <lineage>
        <taxon>Bacteria</taxon>
        <taxon>Pseudomonadati</taxon>
        <taxon>Pseudomonadota</taxon>
        <taxon>Gammaproteobacteria</taxon>
        <taxon>Nevskiales</taxon>
        <taxon>Nevskiaceae</taxon>
        <taxon>Solimonas</taxon>
    </lineage>
</organism>
<dbReference type="PANTHER" id="PTHR30600:SF4">
    <property type="entry name" value="CYTOCHROME C DOMAIN-CONTAINING PROTEIN"/>
    <property type="match status" value="1"/>
</dbReference>
<evidence type="ECO:0000313" key="8">
    <source>
        <dbReference type="Proteomes" id="UP000199233"/>
    </source>
</evidence>
<protein>
    <submittedName>
        <fullName evidence="7">CxxC motif-containing protein, DUF1111 family</fullName>
    </submittedName>
</protein>
<dbReference type="OrthoDB" id="9805202at2"/>
<dbReference type="AlphaFoldDB" id="A0A1H9H935"/>
<dbReference type="EMBL" id="FOFS01000008">
    <property type="protein sequence ID" value="SEQ58889.1"/>
    <property type="molecule type" value="Genomic_DNA"/>
</dbReference>
<dbReference type="RefSeq" id="WP_093285873.1">
    <property type="nucleotide sequence ID" value="NZ_FOFS01000008.1"/>
</dbReference>
<accession>A0A1H9H935</accession>
<keyword evidence="2 4" id="KW-0479">Metal-binding</keyword>
<keyword evidence="8" id="KW-1185">Reference proteome</keyword>
<evidence type="ECO:0000256" key="1">
    <source>
        <dbReference type="ARBA" id="ARBA00022617"/>
    </source>
</evidence>
<keyword evidence="1 4" id="KW-0349">Heme</keyword>
<feature type="chain" id="PRO_5011777961" evidence="5">
    <location>
        <begin position="19"/>
        <end position="434"/>
    </location>
</feature>
<dbReference type="GO" id="GO:0020037">
    <property type="term" value="F:heme binding"/>
    <property type="evidence" value="ECO:0007669"/>
    <property type="project" value="InterPro"/>
</dbReference>
<evidence type="ECO:0000256" key="4">
    <source>
        <dbReference type="PROSITE-ProRule" id="PRU00433"/>
    </source>
</evidence>
<evidence type="ECO:0000313" key="7">
    <source>
        <dbReference type="EMBL" id="SEQ58889.1"/>
    </source>
</evidence>
<reference evidence="7 8" key="1">
    <citation type="submission" date="2016-10" db="EMBL/GenBank/DDBJ databases">
        <authorList>
            <person name="de Groot N.N."/>
        </authorList>
    </citation>
    <scope>NUCLEOTIDE SEQUENCE [LARGE SCALE GENOMIC DNA]</scope>
    <source>
        <strain evidence="7 8">DSM 25927</strain>
    </source>
</reference>
<dbReference type="PANTHER" id="PTHR30600">
    <property type="entry name" value="CYTOCHROME C PEROXIDASE-RELATED"/>
    <property type="match status" value="1"/>
</dbReference>
<evidence type="ECO:0000256" key="2">
    <source>
        <dbReference type="ARBA" id="ARBA00022723"/>
    </source>
</evidence>
<dbReference type="Gene3D" id="1.10.760.10">
    <property type="entry name" value="Cytochrome c-like domain"/>
    <property type="match status" value="1"/>
</dbReference>
<dbReference type="InterPro" id="IPR010538">
    <property type="entry name" value="DHOR"/>
</dbReference>
<dbReference type="GO" id="GO:0009055">
    <property type="term" value="F:electron transfer activity"/>
    <property type="evidence" value="ECO:0007669"/>
    <property type="project" value="InterPro"/>
</dbReference>